<dbReference type="EMBL" id="RCZK01000002">
    <property type="protein sequence ID" value="TPG14361.1"/>
    <property type="molecule type" value="Genomic_DNA"/>
</dbReference>
<organism evidence="1 2">
    <name type="scientific">Sphingomonas oligophenolica</name>
    <dbReference type="NCBI Taxonomy" id="301154"/>
    <lineage>
        <taxon>Bacteria</taxon>
        <taxon>Pseudomonadati</taxon>
        <taxon>Pseudomonadota</taxon>
        <taxon>Alphaproteobacteria</taxon>
        <taxon>Sphingomonadales</taxon>
        <taxon>Sphingomonadaceae</taxon>
        <taxon>Sphingomonas</taxon>
    </lineage>
</organism>
<dbReference type="AlphaFoldDB" id="A0A502CRM2"/>
<sequence length="117" mass="12036">MSVTQISRGYFSMPDQETEVRIACSADFTVSVMARNVDTVGGGVVLVTPESAFRGPGSTGDADALAIDVPGLTGMFVGCVGAMAGEEILLQPIGTRRCAIFVTVETDAGATVTMTRG</sequence>
<keyword evidence="2" id="KW-1185">Reference proteome</keyword>
<reference evidence="1 2" key="1">
    <citation type="journal article" date="2019" name="Environ. Microbiol.">
        <title>Species interactions and distinct microbial communities in high Arctic permafrost affected cryosols are associated with the CH4 and CO2 gas fluxes.</title>
        <authorList>
            <person name="Altshuler I."/>
            <person name="Hamel J."/>
            <person name="Turney S."/>
            <person name="Magnuson E."/>
            <person name="Levesque R."/>
            <person name="Greer C."/>
            <person name="Whyte L.G."/>
        </authorList>
    </citation>
    <scope>NUCLEOTIDE SEQUENCE [LARGE SCALE GENOMIC DNA]</scope>
    <source>
        <strain evidence="1 2">S5.1</strain>
    </source>
</reference>
<gene>
    <name evidence="1" type="ORF">EAH84_03370</name>
</gene>
<dbReference type="Proteomes" id="UP000318413">
    <property type="component" value="Unassembled WGS sequence"/>
</dbReference>
<proteinExistence type="predicted"/>
<comment type="caution">
    <text evidence="1">The sequence shown here is derived from an EMBL/GenBank/DDBJ whole genome shotgun (WGS) entry which is preliminary data.</text>
</comment>
<name>A0A502CRM2_9SPHN</name>
<accession>A0A502CRM2</accession>
<protein>
    <submittedName>
        <fullName evidence="1">Uncharacterized protein</fullName>
    </submittedName>
</protein>
<evidence type="ECO:0000313" key="2">
    <source>
        <dbReference type="Proteomes" id="UP000318413"/>
    </source>
</evidence>
<evidence type="ECO:0000313" key="1">
    <source>
        <dbReference type="EMBL" id="TPG14361.1"/>
    </source>
</evidence>